<evidence type="ECO:0000256" key="5">
    <source>
        <dbReference type="ARBA" id="ARBA00023136"/>
    </source>
</evidence>
<comment type="subcellular location">
    <subcellularLocation>
        <location evidence="1">Cell membrane</location>
        <topology evidence="1">Multi-pass membrane protein</topology>
    </subcellularLocation>
</comment>
<evidence type="ECO:0000256" key="3">
    <source>
        <dbReference type="ARBA" id="ARBA00022692"/>
    </source>
</evidence>
<sequence>MNAMRGLFILFLFQTLGEFGNRLLGLPLPGPVLGMLLLFLALCLIKSVPDDLDKSSQVIVGNMAMLLVPVATGFAYYLVKIQQQILPIALAATLGTVIAIVFTSLLMNSLIKKESEDE</sequence>
<accession>A0ABT0PIF3</accession>
<dbReference type="PANTHER" id="PTHR33931">
    <property type="entry name" value="HOLIN-LIKE PROTEIN CIDA-RELATED"/>
    <property type="match status" value="1"/>
</dbReference>
<evidence type="ECO:0000256" key="1">
    <source>
        <dbReference type="ARBA" id="ARBA00004651"/>
    </source>
</evidence>
<keyword evidence="5 6" id="KW-0472">Membrane</keyword>
<dbReference type="EMBL" id="JAMFLX010000021">
    <property type="protein sequence ID" value="MCL6271174.1"/>
    <property type="molecule type" value="Genomic_DNA"/>
</dbReference>
<evidence type="ECO:0000256" key="6">
    <source>
        <dbReference type="SAM" id="Phobius"/>
    </source>
</evidence>
<keyword evidence="2" id="KW-1003">Cell membrane</keyword>
<keyword evidence="4 6" id="KW-1133">Transmembrane helix</keyword>
<dbReference type="InterPro" id="IPR005538">
    <property type="entry name" value="LrgA/CidA"/>
</dbReference>
<gene>
    <name evidence="7" type="ORF">M3P05_14705</name>
</gene>
<evidence type="ECO:0000256" key="4">
    <source>
        <dbReference type="ARBA" id="ARBA00022989"/>
    </source>
</evidence>
<comment type="caution">
    <text evidence="7">The sequence shown here is derived from an EMBL/GenBank/DDBJ whole genome shotgun (WGS) entry which is preliminary data.</text>
</comment>
<dbReference type="Pfam" id="PF03788">
    <property type="entry name" value="LrgA"/>
    <property type="match status" value="1"/>
</dbReference>
<reference evidence="7 8" key="1">
    <citation type="submission" date="2022-05" db="EMBL/GenBank/DDBJ databases">
        <authorList>
            <person name="Park J.-S."/>
        </authorList>
    </citation>
    <scope>NUCLEOTIDE SEQUENCE [LARGE SCALE GENOMIC DNA]</scope>
    <source>
        <strain evidence="7 8">2012CJ34-2</strain>
    </source>
</reference>
<proteinExistence type="predicted"/>
<evidence type="ECO:0000256" key="2">
    <source>
        <dbReference type="ARBA" id="ARBA00022475"/>
    </source>
</evidence>
<organism evidence="7 8">
    <name type="scientific">Parendozoicomonas callyspongiae</name>
    <dbReference type="NCBI Taxonomy" id="2942213"/>
    <lineage>
        <taxon>Bacteria</taxon>
        <taxon>Pseudomonadati</taxon>
        <taxon>Pseudomonadota</taxon>
        <taxon>Gammaproteobacteria</taxon>
        <taxon>Oceanospirillales</taxon>
        <taxon>Endozoicomonadaceae</taxon>
        <taxon>Parendozoicomonas</taxon>
    </lineage>
</organism>
<evidence type="ECO:0000313" key="8">
    <source>
        <dbReference type="Proteomes" id="UP001203338"/>
    </source>
</evidence>
<protein>
    <submittedName>
        <fullName evidence="7">CidA/LrgA family protein</fullName>
    </submittedName>
</protein>
<keyword evidence="3 6" id="KW-0812">Transmembrane</keyword>
<keyword evidence="8" id="KW-1185">Reference proteome</keyword>
<dbReference type="Proteomes" id="UP001203338">
    <property type="component" value="Unassembled WGS sequence"/>
</dbReference>
<dbReference type="PANTHER" id="PTHR33931:SF2">
    <property type="entry name" value="HOLIN-LIKE PROTEIN CIDA"/>
    <property type="match status" value="1"/>
</dbReference>
<dbReference type="RefSeq" id="WP_249700584.1">
    <property type="nucleotide sequence ID" value="NZ_JAMFLX010000021.1"/>
</dbReference>
<feature type="transmembrane region" description="Helical" evidence="6">
    <location>
        <begin position="85"/>
        <end position="106"/>
    </location>
</feature>
<name>A0ABT0PIF3_9GAMM</name>
<evidence type="ECO:0000313" key="7">
    <source>
        <dbReference type="EMBL" id="MCL6271174.1"/>
    </source>
</evidence>
<feature type="transmembrane region" description="Helical" evidence="6">
    <location>
        <begin position="57"/>
        <end position="79"/>
    </location>
</feature>
<feature type="transmembrane region" description="Helical" evidence="6">
    <location>
        <begin position="27"/>
        <end position="45"/>
    </location>
</feature>